<keyword evidence="5" id="KW-1185">Reference proteome</keyword>
<evidence type="ECO:0000256" key="1">
    <source>
        <dbReference type="ARBA" id="ARBA00010609"/>
    </source>
</evidence>
<name>A0ABW7SLK0_9ACTN</name>
<sequence>MVSRRGLLIAGATGGAAALTPAGWAVAGSRPAPPLDPRGIPKYVTPLPVPRTMPRDLGGPDADEYAVAVRQFRQQVLPRSLPPTTVWGFGSAAHPGSFRYPGPTIEARAGRPVRVTWLNQLLDRRGRHLPHLLPVDPTLHWANPAGGDEGRDHAGHFRRTPGPYLGPVPIVVHLHGGHNRQESDGHPEAWYLPSCRDLPSGYARYGSSYREFGDRYADYRGTRWSPGAATVEYANDQRATALWYHDHALGLTRLTMYAGPIGLYLLRGGDADLPPGVLPGPATGAATGPADGSARGHHEIPLVIQDRSFTADGSLHYPASRAEFDGRPGRYAPETDVPPMWHPAVFADTIVVNGRTWPVLEVERRRYRFRLLNGCNSRFLLLSVAAHPTARPARPAVPFWQIGSDGGLLPAPVRLGKLPLGGGSRVDAVVDFSDVPAGTELYLVNEGPDGLPGRPGEDFEPADPDTTGQVLKLVVTEATGPDRSVPPDQLDLPSSRPLGPAERVRRLSLNETMSASPGAGPVAALLGTVDRDGRAVPLRWNAPVTETPRLHGTEVWEFHNFTPAAHPIHLHQVQFELVGRGPTGQQPPGPAERGWLDTVAVFPGEVTRIKARFDLPGRFAWHCHLLEHEDNEMMRPYDVVPSGGAQTGDGGIRAAGSSGLGLAGVAALGAAALGAGMLHGTRDPGSTSVG</sequence>
<dbReference type="Gene3D" id="2.60.40.420">
    <property type="entry name" value="Cupredoxins - blue copper proteins"/>
    <property type="match status" value="3"/>
</dbReference>
<feature type="region of interest" description="Disordered" evidence="2">
    <location>
        <begin position="479"/>
        <end position="500"/>
    </location>
</feature>
<protein>
    <submittedName>
        <fullName evidence="4">Multicopper oxidase family protein</fullName>
    </submittedName>
</protein>
<dbReference type="PANTHER" id="PTHR48267:SF1">
    <property type="entry name" value="BILIRUBIN OXIDASE"/>
    <property type="match status" value="1"/>
</dbReference>
<evidence type="ECO:0000313" key="4">
    <source>
        <dbReference type="EMBL" id="MFI0794563.1"/>
    </source>
</evidence>
<evidence type="ECO:0000313" key="5">
    <source>
        <dbReference type="Proteomes" id="UP001611075"/>
    </source>
</evidence>
<dbReference type="InterPro" id="IPR006311">
    <property type="entry name" value="TAT_signal"/>
</dbReference>
<dbReference type="PROSITE" id="PS51318">
    <property type="entry name" value="TAT"/>
    <property type="match status" value="1"/>
</dbReference>
<dbReference type="InterPro" id="IPR045087">
    <property type="entry name" value="Cu-oxidase_fam"/>
</dbReference>
<comment type="caution">
    <text evidence="4">The sequence shown here is derived from an EMBL/GenBank/DDBJ whole genome shotgun (WGS) entry which is preliminary data.</text>
</comment>
<evidence type="ECO:0000259" key="3">
    <source>
        <dbReference type="Pfam" id="PF07731"/>
    </source>
</evidence>
<dbReference type="InterPro" id="IPR008972">
    <property type="entry name" value="Cupredoxin"/>
</dbReference>
<dbReference type="PANTHER" id="PTHR48267">
    <property type="entry name" value="CUPREDOXIN SUPERFAMILY PROTEIN"/>
    <property type="match status" value="1"/>
</dbReference>
<dbReference type="EMBL" id="JBIRPU010000012">
    <property type="protein sequence ID" value="MFI0794563.1"/>
    <property type="molecule type" value="Genomic_DNA"/>
</dbReference>
<feature type="domain" description="Plastocyanin-like" evidence="3">
    <location>
        <begin position="547"/>
        <end position="641"/>
    </location>
</feature>
<dbReference type="Proteomes" id="UP001611075">
    <property type="component" value="Unassembled WGS sequence"/>
</dbReference>
<organism evidence="4 5">
    <name type="scientific">Micromonospora rubida</name>
    <dbReference type="NCBI Taxonomy" id="2697657"/>
    <lineage>
        <taxon>Bacteria</taxon>
        <taxon>Bacillati</taxon>
        <taxon>Actinomycetota</taxon>
        <taxon>Actinomycetes</taxon>
        <taxon>Micromonosporales</taxon>
        <taxon>Micromonosporaceae</taxon>
        <taxon>Micromonospora</taxon>
    </lineage>
</organism>
<dbReference type="Pfam" id="PF07731">
    <property type="entry name" value="Cu-oxidase_2"/>
    <property type="match status" value="1"/>
</dbReference>
<dbReference type="InterPro" id="IPR011706">
    <property type="entry name" value="Cu-oxidase_C"/>
</dbReference>
<comment type="similarity">
    <text evidence="1">Belongs to the multicopper oxidase family.</text>
</comment>
<dbReference type="CDD" id="cd13844">
    <property type="entry name" value="CuRO_1_BOD_CotA_like"/>
    <property type="match status" value="1"/>
</dbReference>
<dbReference type="SUPFAM" id="SSF49503">
    <property type="entry name" value="Cupredoxins"/>
    <property type="match status" value="3"/>
</dbReference>
<gene>
    <name evidence="4" type="ORF">ACH4OY_18035</name>
</gene>
<reference evidence="4 5" key="1">
    <citation type="submission" date="2024-10" db="EMBL/GenBank/DDBJ databases">
        <title>The Natural Products Discovery Center: Release of the First 8490 Sequenced Strains for Exploring Actinobacteria Biosynthetic Diversity.</title>
        <authorList>
            <person name="Kalkreuter E."/>
            <person name="Kautsar S.A."/>
            <person name="Yang D."/>
            <person name="Bader C.D."/>
            <person name="Teijaro C.N."/>
            <person name="Fluegel L."/>
            <person name="Davis C.M."/>
            <person name="Simpson J.R."/>
            <person name="Lauterbach L."/>
            <person name="Steele A.D."/>
            <person name="Gui C."/>
            <person name="Meng S."/>
            <person name="Li G."/>
            <person name="Viehrig K."/>
            <person name="Ye F."/>
            <person name="Su P."/>
            <person name="Kiefer A.F."/>
            <person name="Nichols A."/>
            <person name="Cepeda A.J."/>
            <person name="Yan W."/>
            <person name="Fan B."/>
            <person name="Jiang Y."/>
            <person name="Adhikari A."/>
            <person name="Zheng C.-J."/>
            <person name="Schuster L."/>
            <person name="Cowan T.M."/>
            <person name="Smanski M.J."/>
            <person name="Chevrette M.G."/>
            <person name="De Carvalho L.P.S."/>
            <person name="Shen B."/>
        </authorList>
    </citation>
    <scope>NUCLEOTIDE SEQUENCE [LARGE SCALE GENOMIC DNA]</scope>
    <source>
        <strain evidence="4 5">NPDC021253</strain>
    </source>
</reference>
<dbReference type="CDD" id="cd13891">
    <property type="entry name" value="CuRO_3_CotA_like"/>
    <property type="match status" value="1"/>
</dbReference>
<evidence type="ECO:0000256" key="2">
    <source>
        <dbReference type="SAM" id="MobiDB-lite"/>
    </source>
</evidence>
<feature type="region of interest" description="Disordered" evidence="2">
    <location>
        <begin position="446"/>
        <end position="465"/>
    </location>
</feature>
<accession>A0ABW7SLK0</accession>
<dbReference type="CDD" id="cd13868">
    <property type="entry name" value="CuRO_2_CotA_like"/>
    <property type="match status" value="1"/>
</dbReference>
<dbReference type="RefSeq" id="WP_396681003.1">
    <property type="nucleotide sequence ID" value="NZ_JBIRPU010000012.1"/>
</dbReference>
<proteinExistence type="inferred from homology"/>